<accession>A0AAD9W2R9</accession>
<dbReference type="InterPro" id="IPR039367">
    <property type="entry name" value="Och1-like"/>
</dbReference>
<comment type="caution">
    <text evidence="2">The sequence shown here is derived from an EMBL/GenBank/DDBJ whole genome shotgun (WGS) entry which is preliminary data.</text>
</comment>
<dbReference type="GO" id="GO:0006487">
    <property type="term" value="P:protein N-linked glycosylation"/>
    <property type="evidence" value="ECO:0007669"/>
    <property type="project" value="TreeGrafter"/>
</dbReference>
<evidence type="ECO:0008006" key="4">
    <source>
        <dbReference type="Google" id="ProtNLM"/>
    </source>
</evidence>
<gene>
    <name evidence="2" type="ORF">N8I77_009715</name>
</gene>
<dbReference type="GO" id="GO:0000009">
    <property type="term" value="F:alpha-1,6-mannosyltransferase activity"/>
    <property type="evidence" value="ECO:0007669"/>
    <property type="project" value="InterPro"/>
</dbReference>
<dbReference type="InterPro" id="IPR029044">
    <property type="entry name" value="Nucleotide-diphossugar_trans"/>
</dbReference>
<dbReference type="Pfam" id="PF04488">
    <property type="entry name" value="Gly_transf_sug"/>
    <property type="match status" value="1"/>
</dbReference>
<name>A0AAD9W2R9_PHOAM</name>
<dbReference type="EMBL" id="JAUJFL010000005">
    <property type="protein sequence ID" value="KAK2603244.1"/>
    <property type="molecule type" value="Genomic_DNA"/>
</dbReference>
<dbReference type="GO" id="GO:0000136">
    <property type="term" value="C:mannan polymerase complex"/>
    <property type="evidence" value="ECO:0007669"/>
    <property type="project" value="TreeGrafter"/>
</dbReference>
<sequence>MKTFITPPSAQNRQVIALAAGCGIIFLLYQAWGLHHDRQLSLYYEDTPAPTRTGFDAIPKKIWYKLGPRGLSPDAVAWTGSCVTHNPAYSVEYMTDLSADAWVAKTFAHRPDLVEAFLALNVKIIKADWLRYLLLYAEGGMWSDLDVSCNSPIESWIPAQYRDNISMVVGWEFDTPWGGTGQALHELATWTVLAKPGSHHMLTAIDGLLKGVQDVARDNGVDVAGITATPPMMGDIVTFCGPRRMTRSIFQSLQLEMNLSDDEFRAVEEGSWFLVEPKLVGDVLILPGYAFSRTMNFYDEAITAALPPPLVEHHYAGSWKNDQGGEPPF</sequence>
<dbReference type="PANTHER" id="PTHR31834:SF8">
    <property type="entry name" value="TRANSFERASE, PUTATIVE (AFU_ORTHOLOGUE AFUA_6G14040)-RELATED"/>
    <property type="match status" value="1"/>
</dbReference>
<dbReference type="InterPro" id="IPR007577">
    <property type="entry name" value="GlycoTrfase_DXD_sugar-bd_CS"/>
</dbReference>
<proteinExistence type="inferred from homology"/>
<evidence type="ECO:0000313" key="3">
    <source>
        <dbReference type="Proteomes" id="UP001265746"/>
    </source>
</evidence>
<dbReference type="Gene3D" id="3.90.550.20">
    <property type="match status" value="1"/>
</dbReference>
<protein>
    <recommendedName>
        <fullName evidence="4">Initiation-specific alpha-1,6-mannosyltransferase</fullName>
    </recommendedName>
</protein>
<organism evidence="2 3">
    <name type="scientific">Phomopsis amygdali</name>
    <name type="common">Fusicoccum amygdali</name>
    <dbReference type="NCBI Taxonomy" id="1214568"/>
    <lineage>
        <taxon>Eukaryota</taxon>
        <taxon>Fungi</taxon>
        <taxon>Dikarya</taxon>
        <taxon>Ascomycota</taxon>
        <taxon>Pezizomycotina</taxon>
        <taxon>Sordariomycetes</taxon>
        <taxon>Sordariomycetidae</taxon>
        <taxon>Diaporthales</taxon>
        <taxon>Diaporthaceae</taxon>
        <taxon>Diaporthe</taxon>
    </lineage>
</organism>
<reference evidence="2" key="1">
    <citation type="submission" date="2023-06" db="EMBL/GenBank/DDBJ databases">
        <authorList>
            <person name="Noh H."/>
        </authorList>
    </citation>
    <scope>NUCLEOTIDE SEQUENCE</scope>
    <source>
        <strain evidence="2">DUCC20226</strain>
    </source>
</reference>
<dbReference type="PANTHER" id="PTHR31834">
    <property type="entry name" value="INITIATION-SPECIFIC ALPHA-1,6-MANNOSYLTRANSFERASE"/>
    <property type="match status" value="1"/>
</dbReference>
<keyword evidence="3" id="KW-1185">Reference proteome</keyword>
<comment type="similarity">
    <text evidence="1">Belongs to the glycosyltransferase 32 family.</text>
</comment>
<evidence type="ECO:0000256" key="1">
    <source>
        <dbReference type="ARBA" id="ARBA00009003"/>
    </source>
</evidence>
<dbReference type="SUPFAM" id="SSF53448">
    <property type="entry name" value="Nucleotide-diphospho-sugar transferases"/>
    <property type="match status" value="1"/>
</dbReference>
<dbReference type="AlphaFoldDB" id="A0AAD9W2R9"/>
<dbReference type="Proteomes" id="UP001265746">
    <property type="component" value="Unassembled WGS sequence"/>
</dbReference>
<evidence type="ECO:0000313" key="2">
    <source>
        <dbReference type="EMBL" id="KAK2603244.1"/>
    </source>
</evidence>